<dbReference type="AlphaFoldDB" id="L0HHT0"/>
<evidence type="ECO:0000256" key="5">
    <source>
        <dbReference type="ARBA" id="ARBA00071398"/>
    </source>
</evidence>
<evidence type="ECO:0000256" key="6">
    <source>
        <dbReference type="ARBA" id="ARBA00076968"/>
    </source>
</evidence>
<comment type="catalytic activity">
    <reaction evidence="2">
        <text>2 oxidized [2Fe-2S]-[ferredoxin] + 2-oxoglutarate + CoA = succinyl-CoA + 2 reduced [2Fe-2S]-[ferredoxin] + CO2 + H(+)</text>
        <dbReference type="Rhea" id="RHEA:17297"/>
        <dbReference type="Rhea" id="RHEA-COMP:10000"/>
        <dbReference type="Rhea" id="RHEA-COMP:10001"/>
        <dbReference type="ChEBI" id="CHEBI:15378"/>
        <dbReference type="ChEBI" id="CHEBI:16526"/>
        <dbReference type="ChEBI" id="CHEBI:16810"/>
        <dbReference type="ChEBI" id="CHEBI:33737"/>
        <dbReference type="ChEBI" id="CHEBI:33738"/>
        <dbReference type="ChEBI" id="CHEBI:57287"/>
        <dbReference type="ChEBI" id="CHEBI:57292"/>
        <dbReference type="EC" id="1.2.7.3"/>
    </reaction>
</comment>
<dbReference type="Pfam" id="PF01855">
    <property type="entry name" value="POR_N"/>
    <property type="match status" value="1"/>
</dbReference>
<gene>
    <name evidence="10" type="ordered locus">Metfor_2322</name>
</gene>
<dbReference type="KEGG" id="mfo:Metfor_2322"/>
<dbReference type="GeneID" id="14309714"/>
<dbReference type="GO" id="GO:0006979">
    <property type="term" value="P:response to oxidative stress"/>
    <property type="evidence" value="ECO:0007669"/>
    <property type="project" value="TreeGrafter"/>
</dbReference>
<evidence type="ECO:0000256" key="4">
    <source>
        <dbReference type="ARBA" id="ARBA00066947"/>
    </source>
</evidence>
<evidence type="ECO:0000313" key="10">
    <source>
        <dbReference type="EMBL" id="AGB03326.1"/>
    </source>
</evidence>
<dbReference type="InterPro" id="IPR002880">
    <property type="entry name" value="Pyrv_Fd/Flavodoxin_OxRdtase_N"/>
</dbReference>
<dbReference type="InterPro" id="IPR050722">
    <property type="entry name" value="Pyruvate:ferred/Flavod_OxRd"/>
</dbReference>
<dbReference type="Gene3D" id="3.40.50.970">
    <property type="match status" value="1"/>
</dbReference>
<feature type="domain" description="Pyruvate:ferredoxin oxidoreductase core" evidence="9">
    <location>
        <begin position="270"/>
        <end position="358"/>
    </location>
</feature>
<dbReference type="STRING" id="593750.Metfor_2322"/>
<dbReference type="Proteomes" id="UP000010824">
    <property type="component" value="Chromosome"/>
</dbReference>
<dbReference type="OrthoDB" id="31112at2157"/>
<organism evidence="10 11">
    <name type="scientific">Methanoregula formicica (strain DSM 22288 / NBRC 105244 / SMSP)</name>
    <dbReference type="NCBI Taxonomy" id="593750"/>
    <lineage>
        <taxon>Archaea</taxon>
        <taxon>Methanobacteriati</taxon>
        <taxon>Methanobacteriota</taxon>
        <taxon>Stenosarchaea group</taxon>
        <taxon>Methanomicrobia</taxon>
        <taxon>Methanomicrobiales</taxon>
        <taxon>Methanoregulaceae</taxon>
        <taxon>Methanoregula</taxon>
    </lineage>
</organism>
<evidence type="ECO:0000256" key="2">
    <source>
        <dbReference type="ARBA" id="ARBA00052359"/>
    </source>
</evidence>
<dbReference type="InterPro" id="IPR029061">
    <property type="entry name" value="THDP-binding"/>
</dbReference>
<dbReference type="GO" id="GO:0047553">
    <property type="term" value="F:2-oxoglutarate synthase activity"/>
    <property type="evidence" value="ECO:0007669"/>
    <property type="project" value="UniProtKB-EC"/>
</dbReference>
<reference evidence="10 11" key="2">
    <citation type="journal article" date="2014" name="Genome Announc.">
        <title>Complete Genome Sequence of Methanoregula formicica SMSPT, a Mesophilic Hydrogenotrophic Methanogen Isolated from a Methanogenic Upflow Anaerobic Sludge Blanket Reactor.</title>
        <authorList>
            <person name="Yamamoto K."/>
            <person name="Tamaki H."/>
            <person name="Cadillo-Quiroz H."/>
            <person name="Imachi H."/>
            <person name="Kyrpides N."/>
            <person name="Woyke T."/>
            <person name="Goodwin L."/>
            <person name="Zinder S.H."/>
            <person name="Kamagata Y."/>
            <person name="Liu W.T."/>
        </authorList>
    </citation>
    <scope>NUCLEOTIDE SEQUENCE [LARGE SCALE GENOMIC DNA]</scope>
    <source>
        <strain evidence="11">DSM 22288 / NBRC 105244 / SMSP</strain>
    </source>
</reference>
<dbReference type="InterPro" id="IPR009014">
    <property type="entry name" value="Transketo_C/PFOR_II"/>
</dbReference>
<dbReference type="NCBIfam" id="NF006412">
    <property type="entry name" value="PRK08659.1"/>
    <property type="match status" value="1"/>
</dbReference>
<protein>
    <recommendedName>
        <fullName evidence="5">2-oxoglutarate synthase subunit KorA</fullName>
        <ecNumber evidence="4">1.2.7.3</ecNumber>
    </recommendedName>
    <alternativeName>
        <fullName evidence="7">2-ketoglutarate oxidoreductase alpha chain</fullName>
    </alternativeName>
    <alternativeName>
        <fullName evidence="6">2-oxoglutarate-ferredoxin oxidoreductase subunit alpha</fullName>
    </alternativeName>
</protein>
<reference evidence="11" key="1">
    <citation type="submission" date="2011-12" db="EMBL/GenBank/DDBJ databases">
        <title>Complete sequence of Methanoregula formicicum SMSP.</title>
        <authorList>
            <person name="Lucas S."/>
            <person name="Han J."/>
            <person name="Lapidus A."/>
            <person name="Cheng J.-F."/>
            <person name="Goodwin L."/>
            <person name="Pitluck S."/>
            <person name="Peters L."/>
            <person name="Ovchinnikova G."/>
            <person name="Teshima H."/>
            <person name="Detter J.C."/>
            <person name="Han C."/>
            <person name="Tapia R."/>
            <person name="Land M."/>
            <person name="Hauser L."/>
            <person name="Kyrpides N."/>
            <person name="Ivanova N."/>
            <person name="Pagani I."/>
            <person name="Imachi H."/>
            <person name="Tamaki H."/>
            <person name="Sekiguchi Y."/>
            <person name="Kamagata Y."/>
            <person name="Cadillo-Quiroz H."/>
            <person name="Zinder S."/>
            <person name="Liu W.-T."/>
            <person name="Woyke T."/>
        </authorList>
    </citation>
    <scope>NUCLEOTIDE SEQUENCE [LARGE SCALE GENOMIC DNA]</scope>
    <source>
        <strain evidence="11">DSM 22288 / NBRC 105244 / SMSP</strain>
    </source>
</reference>
<dbReference type="EMBL" id="CP003167">
    <property type="protein sequence ID" value="AGB03326.1"/>
    <property type="molecule type" value="Genomic_DNA"/>
</dbReference>
<dbReference type="PANTHER" id="PTHR32154:SF14">
    <property type="entry name" value="2-OXOGLUTARATE SYNTHASE SUBUNIT KORA"/>
    <property type="match status" value="1"/>
</dbReference>
<dbReference type="InParanoid" id="L0HHT0"/>
<keyword evidence="11" id="KW-1185">Reference proteome</keyword>
<dbReference type="GO" id="GO:0006082">
    <property type="term" value="P:organic acid metabolic process"/>
    <property type="evidence" value="ECO:0007669"/>
    <property type="project" value="UniProtKB-ARBA"/>
</dbReference>
<dbReference type="eggNOG" id="arCOG01607">
    <property type="taxonomic scope" value="Archaea"/>
</dbReference>
<sequence>MTRTEFWQGNTACAEGALAAGCNFFGGYPITPSTEVAELMAAKLPKKGGVFIQMEDEIASMASIIGASWTGARAMTATSGPGFSLMMENIGFAAMTETPCVVVNVQRGGPSTGQPTMSAQGDMMQVRFGSHGDYAVIALSPATVQEMFELTAKAFNLADKYRTPVFLMADETVGHMREKILVPDSVEKIGRKPFVPGTPPFKVTDPDLIPGFPTFGTGQHVHVTGLTHDERGYPAATNPPLHAALVKRLVDKIENARDEMADYDIVNPDAEQVFVAYGGPVRTVMQVMHDKKDTNIGFLRIRTVWPFPEKALAKFKNAQRFLVPEMNLGQIAREIQRHVKVPVVPIPKLGGELHTPAELVKVLEGKA</sequence>
<keyword evidence="1" id="KW-0560">Oxidoreductase</keyword>
<dbReference type="Gene3D" id="3.40.50.920">
    <property type="match status" value="1"/>
</dbReference>
<feature type="domain" description="Pyruvate flavodoxin/ferredoxin oxidoreductase pyrimidine binding" evidence="8">
    <location>
        <begin position="15"/>
        <end position="246"/>
    </location>
</feature>
<dbReference type="FunFam" id="3.40.50.970:FF:000022">
    <property type="entry name" value="2-oxoglutarate ferredoxin oxidoreductase alpha subunit"/>
    <property type="match status" value="1"/>
</dbReference>
<dbReference type="HOGENOM" id="CLU_017038_0_1_2"/>
<evidence type="ECO:0000313" key="11">
    <source>
        <dbReference type="Proteomes" id="UP000010824"/>
    </source>
</evidence>
<dbReference type="InterPro" id="IPR033412">
    <property type="entry name" value="PFOR_II"/>
</dbReference>
<name>L0HHT0_METFS</name>
<dbReference type="SUPFAM" id="SSF52922">
    <property type="entry name" value="TK C-terminal domain-like"/>
    <property type="match status" value="1"/>
</dbReference>
<evidence type="ECO:0000256" key="3">
    <source>
        <dbReference type="ARBA" id="ARBA00064882"/>
    </source>
</evidence>
<evidence type="ECO:0000259" key="9">
    <source>
        <dbReference type="Pfam" id="PF17147"/>
    </source>
</evidence>
<dbReference type="SUPFAM" id="SSF52518">
    <property type="entry name" value="Thiamin diphosphate-binding fold (THDP-binding)"/>
    <property type="match status" value="1"/>
</dbReference>
<accession>L0HHT0</accession>
<dbReference type="FunCoup" id="L0HHT0">
    <property type="interactions" value="76"/>
</dbReference>
<dbReference type="PANTHER" id="PTHR32154">
    <property type="entry name" value="PYRUVATE-FLAVODOXIN OXIDOREDUCTASE-RELATED"/>
    <property type="match status" value="1"/>
</dbReference>
<comment type="subunit">
    <text evidence="3">Heterotetramer of the KorA, KorB, KorC and KorD subunits.</text>
</comment>
<evidence type="ECO:0000256" key="7">
    <source>
        <dbReference type="ARBA" id="ARBA00079587"/>
    </source>
</evidence>
<dbReference type="EC" id="1.2.7.3" evidence="4"/>
<evidence type="ECO:0000259" key="8">
    <source>
        <dbReference type="Pfam" id="PF01855"/>
    </source>
</evidence>
<dbReference type="CDD" id="cd07034">
    <property type="entry name" value="TPP_PYR_PFOR_IOR-alpha_like"/>
    <property type="match status" value="1"/>
</dbReference>
<dbReference type="Pfam" id="PF17147">
    <property type="entry name" value="PFOR_II"/>
    <property type="match status" value="1"/>
</dbReference>
<dbReference type="RefSeq" id="WP_015286289.1">
    <property type="nucleotide sequence ID" value="NC_019943.1"/>
</dbReference>
<dbReference type="GO" id="GO:0044272">
    <property type="term" value="P:sulfur compound biosynthetic process"/>
    <property type="evidence" value="ECO:0007669"/>
    <property type="project" value="UniProtKB-ARBA"/>
</dbReference>
<evidence type="ECO:0000256" key="1">
    <source>
        <dbReference type="ARBA" id="ARBA00023002"/>
    </source>
</evidence>
<proteinExistence type="predicted"/>